<organism evidence="2">
    <name type="scientific">marine sediment metagenome</name>
    <dbReference type="NCBI Taxonomy" id="412755"/>
    <lineage>
        <taxon>unclassified sequences</taxon>
        <taxon>metagenomes</taxon>
        <taxon>ecological metagenomes</taxon>
    </lineage>
</organism>
<dbReference type="Gene3D" id="2.40.160.200">
    <property type="entry name" value="LURP1-related"/>
    <property type="match status" value="1"/>
</dbReference>
<reference evidence="2" key="1">
    <citation type="journal article" date="2015" name="Nature">
        <title>Complex archaea that bridge the gap between prokaryotes and eukaryotes.</title>
        <authorList>
            <person name="Spang A."/>
            <person name="Saw J.H."/>
            <person name="Jorgensen S.L."/>
            <person name="Zaremba-Niedzwiedzka K."/>
            <person name="Martijn J."/>
            <person name="Lind A.E."/>
            <person name="van Eijk R."/>
            <person name="Schleper C."/>
            <person name="Guy L."/>
            <person name="Ettema T.J."/>
        </authorList>
    </citation>
    <scope>NUCLEOTIDE SEQUENCE</scope>
</reference>
<comment type="similarity">
    <text evidence="1">Belongs to the LOR family.</text>
</comment>
<evidence type="ECO:0000313" key="2">
    <source>
        <dbReference type="EMBL" id="KKN68144.1"/>
    </source>
</evidence>
<protein>
    <recommendedName>
        <fullName evidence="3">LURP-one-related family protein</fullName>
    </recommendedName>
</protein>
<evidence type="ECO:0000256" key="1">
    <source>
        <dbReference type="ARBA" id="ARBA00005437"/>
    </source>
</evidence>
<name>A0A0F9SLZ6_9ZZZZ</name>
<dbReference type="InterPro" id="IPR038595">
    <property type="entry name" value="LOR_sf"/>
</dbReference>
<proteinExistence type="inferred from homology"/>
<accession>A0A0F9SLZ6</accession>
<dbReference type="InterPro" id="IPR025659">
    <property type="entry name" value="Tubby-like_C"/>
</dbReference>
<dbReference type="InterPro" id="IPR007612">
    <property type="entry name" value="LOR"/>
</dbReference>
<dbReference type="Pfam" id="PF04525">
    <property type="entry name" value="LOR"/>
    <property type="match status" value="1"/>
</dbReference>
<dbReference type="AlphaFoldDB" id="A0A0F9SLZ6"/>
<gene>
    <name evidence="2" type="ORF">LCGC14_0454570</name>
</gene>
<comment type="caution">
    <text evidence="2">The sequence shown here is derived from an EMBL/GenBank/DDBJ whole genome shotgun (WGS) entry which is preliminary data.</text>
</comment>
<dbReference type="SUPFAM" id="SSF54518">
    <property type="entry name" value="Tubby C-terminal domain-like"/>
    <property type="match status" value="1"/>
</dbReference>
<evidence type="ECO:0008006" key="3">
    <source>
        <dbReference type="Google" id="ProtNLM"/>
    </source>
</evidence>
<dbReference type="EMBL" id="LAZR01000457">
    <property type="protein sequence ID" value="KKN68144.1"/>
    <property type="molecule type" value="Genomic_DNA"/>
</dbReference>
<sequence>MTVERFTHPTYLIRKKMFKFLGGAFHVFDGDGNLVFYSRQKAFKLKEDIRLYTNESMNTEVLSIQARKVLDFSSAYDVIDSATGQKLGALRRKGWASMARDHWLVLDAEDREIAHIQEDSALLALVRRFVTNLIPQRFDFIADGRKVAEVKQNFNPFVLKLTVDFTLDTEGLIDRRVGLAAAILLCAIEGRQG</sequence>